<keyword evidence="1" id="KW-1133">Transmembrane helix</keyword>
<accession>A0AAV4LA70</accession>
<dbReference type="RefSeq" id="WP_282197826.1">
    <property type="nucleotide sequence ID" value="NZ_BOQE01000001.1"/>
</dbReference>
<keyword evidence="3" id="KW-1185">Reference proteome</keyword>
<feature type="transmembrane region" description="Helical" evidence="1">
    <location>
        <begin position="7"/>
        <end position="29"/>
    </location>
</feature>
<feature type="transmembrane region" description="Helical" evidence="1">
    <location>
        <begin position="41"/>
        <end position="61"/>
    </location>
</feature>
<dbReference type="NCBIfam" id="NF033218">
    <property type="entry name" value="anchor_AmaP"/>
    <property type="match status" value="1"/>
</dbReference>
<evidence type="ECO:0000313" key="3">
    <source>
        <dbReference type="Proteomes" id="UP001057291"/>
    </source>
</evidence>
<evidence type="ECO:0000313" key="2">
    <source>
        <dbReference type="EMBL" id="GIM44553.1"/>
    </source>
</evidence>
<name>A0AAV4LA70_9BACL</name>
<organism evidence="2 3">
    <name type="scientific">Collibacillus ludicampi</name>
    <dbReference type="NCBI Taxonomy" id="2771369"/>
    <lineage>
        <taxon>Bacteria</taxon>
        <taxon>Bacillati</taxon>
        <taxon>Bacillota</taxon>
        <taxon>Bacilli</taxon>
        <taxon>Bacillales</taxon>
        <taxon>Alicyclobacillaceae</taxon>
        <taxon>Collibacillus</taxon>
    </lineage>
</organism>
<evidence type="ECO:0000256" key="1">
    <source>
        <dbReference type="SAM" id="Phobius"/>
    </source>
</evidence>
<proteinExistence type="predicted"/>
<gene>
    <name evidence="2" type="ORF">DNHGIG_01020</name>
</gene>
<keyword evidence="1" id="KW-0472">Membrane</keyword>
<keyword evidence="1" id="KW-0812">Transmembrane</keyword>
<evidence type="ECO:0008006" key="4">
    <source>
        <dbReference type="Google" id="ProtNLM"/>
    </source>
</evidence>
<reference evidence="2" key="1">
    <citation type="journal article" date="2023" name="Int. J. Syst. Evol. Microbiol.">
        <title>Collibacillus ludicampi gen. nov., sp. nov., a new soil bacterium of the family Alicyclobacillaceae.</title>
        <authorList>
            <person name="Jojima T."/>
            <person name="Ioku Y."/>
            <person name="Fukuta Y."/>
            <person name="Shirasaka N."/>
            <person name="Matsumura Y."/>
            <person name="Mori M."/>
        </authorList>
    </citation>
    <scope>NUCLEOTIDE SEQUENCE</scope>
    <source>
        <strain evidence="2">TP075</strain>
    </source>
</reference>
<protein>
    <recommendedName>
        <fullName evidence="4">Alkaline shock response membrane anchor protein AmaP</fullName>
    </recommendedName>
</protein>
<dbReference type="Proteomes" id="UP001057291">
    <property type="component" value="Unassembled WGS sequence"/>
</dbReference>
<dbReference type="EMBL" id="BOQE01000001">
    <property type="protein sequence ID" value="GIM44553.1"/>
    <property type="molecule type" value="Genomic_DNA"/>
</dbReference>
<sequence>MTIPDRILLFFYACIVAFISLLVFIQAIGFNVFPLVFGADGTAIAIGVSLLLFLISVRFLLIRSGRRRRREPEAIIRTTDCGDIRISLTTLESLAVRAARGIRGVHDLKTKVHKTEHGIRVAMKMACDPDLDIPVLTETLQTKVKHYVEETSGTNVEEVRVYVEDIAKRPVAQGTRQSRLE</sequence>
<comment type="caution">
    <text evidence="2">The sequence shown here is derived from an EMBL/GenBank/DDBJ whole genome shotgun (WGS) entry which is preliminary data.</text>
</comment>
<dbReference type="AlphaFoldDB" id="A0AAV4LA70"/>